<keyword evidence="4" id="KW-1185">Reference proteome</keyword>
<evidence type="ECO:0000313" key="4">
    <source>
        <dbReference type="Proteomes" id="UP000012960"/>
    </source>
</evidence>
<gene>
    <name evidence="2" type="ORF">GSMUA_286970.1</name>
</gene>
<reference evidence="2" key="1">
    <citation type="submission" date="2021-03" db="EMBL/GenBank/DDBJ databases">
        <authorList>
            <consortium name="Genoscope - CEA"/>
            <person name="William W."/>
        </authorList>
    </citation>
    <scope>NUCLEOTIDE SEQUENCE</scope>
    <source>
        <strain evidence="2">Doubled-haploid Pahang</strain>
    </source>
</reference>
<feature type="transmembrane region" description="Helical" evidence="1">
    <location>
        <begin position="57"/>
        <end position="79"/>
    </location>
</feature>
<sequence>MIVITFININTITIITNTISNIIISLLALSSILALLDGFTISIHGGASIEPIQVTGGLCNLLSLSLIYIYIIIIIYYSLYENNQK</sequence>
<evidence type="ECO:0000313" key="3">
    <source>
        <dbReference type="EnsemblPlants" id="Ma01_p03110.1"/>
    </source>
</evidence>
<feature type="transmembrane region" description="Helical" evidence="1">
    <location>
        <begin position="12"/>
        <end position="36"/>
    </location>
</feature>
<organism evidence="3 4">
    <name type="scientific">Musa acuminata subsp. malaccensis</name>
    <name type="common">Wild banana</name>
    <name type="synonym">Musa malaccensis</name>
    <dbReference type="NCBI Taxonomy" id="214687"/>
    <lineage>
        <taxon>Eukaryota</taxon>
        <taxon>Viridiplantae</taxon>
        <taxon>Streptophyta</taxon>
        <taxon>Embryophyta</taxon>
        <taxon>Tracheophyta</taxon>
        <taxon>Spermatophyta</taxon>
        <taxon>Magnoliopsida</taxon>
        <taxon>Liliopsida</taxon>
        <taxon>Zingiberales</taxon>
        <taxon>Musaceae</taxon>
        <taxon>Musa</taxon>
    </lineage>
</organism>
<dbReference type="EMBL" id="HG996466">
    <property type="protein sequence ID" value="CAG1858402.1"/>
    <property type="molecule type" value="Genomic_DNA"/>
</dbReference>
<proteinExistence type="predicted"/>
<protein>
    <submittedName>
        <fullName evidence="2">(wild Malaysian banana) hypothetical protein</fullName>
    </submittedName>
</protein>
<dbReference type="InParanoid" id="A0A804HPQ8"/>
<dbReference type="EnsemblPlants" id="Ma01_t03110.1">
    <property type="protein sequence ID" value="Ma01_p03110.1"/>
    <property type="gene ID" value="Ma01_g03110"/>
</dbReference>
<reference evidence="3" key="2">
    <citation type="submission" date="2021-05" db="UniProtKB">
        <authorList>
            <consortium name="EnsemblPlants"/>
        </authorList>
    </citation>
    <scope>IDENTIFICATION</scope>
    <source>
        <strain evidence="3">subsp. malaccensis</strain>
    </source>
</reference>
<dbReference type="AlphaFoldDB" id="A0A804HPQ8"/>
<keyword evidence="1" id="KW-0812">Transmembrane</keyword>
<dbReference type="Proteomes" id="UP000012960">
    <property type="component" value="Unplaced"/>
</dbReference>
<keyword evidence="1" id="KW-1133">Transmembrane helix</keyword>
<dbReference type="Gramene" id="Ma01_t03110.1">
    <property type="protein sequence ID" value="Ma01_p03110.1"/>
    <property type="gene ID" value="Ma01_g03110"/>
</dbReference>
<accession>A0A804HPQ8</accession>
<evidence type="ECO:0000256" key="1">
    <source>
        <dbReference type="SAM" id="Phobius"/>
    </source>
</evidence>
<name>A0A804HPQ8_MUSAM</name>
<keyword evidence="1" id="KW-0472">Membrane</keyword>
<evidence type="ECO:0000313" key="2">
    <source>
        <dbReference type="EMBL" id="CAG1858402.1"/>
    </source>
</evidence>